<dbReference type="EMBL" id="JAEUAW010000001">
    <property type="protein sequence ID" value="MBW9092264.1"/>
    <property type="molecule type" value="Genomic_DNA"/>
</dbReference>
<dbReference type="RefSeq" id="WP_220299020.1">
    <property type="nucleotide sequence ID" value="NZ_JAEUAW010000001.1"/>
</dbReference>
<sequence>MTERDQTLAAARAWLDGYLRAWESNDPDDIRAVFTPEAVYRYEPWTTAVTGQDAIVASWLDRRDEPGTYRFEGDVTAVDGRRAIVEGVTRYDSGTVYSNLWVIDLAEDRRAEAFTEWWMDQAHKS</sequence>
<proteinExistence type="predicted"/>
<organism evidence="2 3">
    <name type="scientific">Microbacterium jejuense</name>
    <dbReference type="NCBI Taxonomy" id="1263637"/>
    <lineage>
        <taxon>Bacteria</taxon>
        <taxon>Bacillati</taxon>
        <taxon>Actinomycetota</taxon>
        <taxon>Actinomycetes</taxon>
        <taxon>Micrococcales</taxon>
        <taxon>Microbacteriaceae</taxon>
        <taxon>Microbacterium</taxon>
    </lineage>
</organism>
<accession>A0ABS7HID9</accession>
<dbReference type="InterPro" id="IPR037401">
    <property type="entry name" value="SnoaL-like"/>
</dbReference>
<reference evidence="2 3" key="1">
    <citation type="journal article" date="2021" name="MBio">
        <title>Poor Competitiveness of Bradyrhizobium in Pigeon Pea Root Colonization in Indian Soils.</title>
        <authorList>
            <person name="Chalasani D."/>
            <person name="Basu A."/>
            <person name="Pullabhotla S.V.S.R.N."/>
            <person name="Jorrin B."/>
            <person name="Neal A.L."/>
            <person name="Poole P.S."/>
            <person name="Podile A.R."/>
            <person name="Tkacz A."/>
        </authorList>
    </citation>
    <scope>NUCLEOTIDE SEQUENCE [LARGE SCALE GENOMIC DNA]</scope>
    <source>
        <strain evidence="2 3">HU14</strain>
    </source>
</reference>
<name>A0ABS7HID9_9MICO</name>
<dbReference type="Proteomes" id="UP001196843">
    <property type="component" value="Unassembled WGS sequence"/>
</dbReference>
<dbReference type="Pfam" id="PF12680">
    <property type="entry name" value="SnoaL_2"/>
    <property type="match status" value="1"/>
</dbReference>
<dbReference type="SUPFAM" id="SSF54427">
    <property type="entry name" value="NTF2-like"/>
    <property type="match status" value="1"/>
</dbReference>
<comment type="caution">
    <text evidence="2">The sequence shown here is derived from an EMBL/GenBank/DDBJ whole genome shotgun (WGS) entry which is preliminary data.</text>
</comment>
<evidence type="ECO:0000313" key="2">
    <source>
        <dbReference type="EMBL" id="MBW9092264.1"/>
    </source>
</evidence>
<dbReference type="Gene3D" id="3.10.450.50">
    <property type="match status" value="1"/>
</dbReference>
<feature type="domain" description="SnoaL-like" evidence="1">
    <location>
        <begin position="17"/>
        <end position="104"/>
    </location>
</feature>
<protein>
    <submittedName>
        <fullName evidence="2">Nuclear transport factor 2 family protein</fullName>
    </submittedName>
</protein>
<gene>
    <name evidence="2" type="ORF">JNB62_01045</name>
</gene>
<evidence type="ECO:0000313" key="3">
    <source>
        <dbReference type="Proteomes" id="UP001196843"/>
    </source>
</evidence>
<keyword evidence="3" id="KW-1185">Reference proteome</keyword>
<dbReference type="InterPro" id="IPR032710">
    <property type="entry name" value="NTF2-like_dom_sf"/>
</dbReference>
<evidence type="ECO:0000259" key="1">
    <source>
        <dbReference type="Pfam" id="PF12680"/>
    </source>
</evidence>